<proteinExistence type="predicted"/>
<dbReference type="EMBL" id="JBIMZQ010000036">
    <property type="protein sequence ID" value="KAL3661367.1"/>
    <property type="molecule type" value="Genomic_DNA"/>
</dbReference>
<accession>A0ABD3F3I5</accession>
<dbReference type="AlphaFoldDB" id="A0ABD3F3I5"/>
<feature type="region of interest" description="Disordered" evidence="1">
    <location>
        <begin position="1"/>
        <end position="39"/>
    </location>
</feature>
<gene>
    <name evidence="2" type="ORF">V7S43_013570</name>
</gene>
<feature type="compositionally biased region" description="Polar residues" evidence="1">
    <location>
        <begin position="12"/>
        <end position="28"/>
    </location>
</feature>
<keyword evidence="3" id="KW-1185">Reference proteome</keyword>
<evidence type="ECO:0000313" key="2">
    <source>
        <dbReference type="EMBL" id="KAL3661367.1"/>
    </source>
</evidence>
<sequence>MAPMGNCHCQAGSASTQSPSPTPVQRSRQTCHDFGSKSPGVLNGLVVRESWICASRLGGRARFMLAPASWVNFKEAMRRAMLHAADHRRGHMVHVLSAWCCKLADRPVTGISGKVHGENSVFTLVLLPANLQ</sequence>
<dbReference type="Proteomes" id="UP001632037">
    <property type="component" value="Unassembled WGS sequence"/>
</dbReference>
<organism evidence="2 3">
    <name type="scientific">Phytophthora oleae</name>
    <dbReference type="NCBI Taxonomy" id="2107226"/>
    <lineage>
        <taxon>Eukaryota</taxon>
        <taxon>Sar</taxon>
        <taxon>Stramenopiles</taxon>
        <taxon>Oomycota</taxon>
        <taxon>Peronosporomycetes</taxon>
        <taxon>Peronosporales</taxon>
        <taxon>Peronosporaceae</taxon>
        <taxon>Phytophthora</taxon>
    </lineage>
</organism>
<reference evidence="2 3" key="1">
    <citation type="submission" date="2024-09" db="EMBL/GenBank/DDBJ databases">
        <title>Genome sequencing and assembly of Phytophthora oleae, isolate VK10A, causative agent of rot of olive drupes.</title>
        <authorList>
            <person name="Conti Taguali S."/>
            <person name="Riolo M."/>
            <person name="La Spada F."/>
            <person name="Cacciola S.O."/>
            <person name="Dionisio G."/>
        </authorList>
    </citation>
    <scope>NUCLEOTIDE SEQUENCE [LARGE SCALE GENOMIC DNA]</scope>
    <source>
        <strain evidence="2 3">VK10A</strain>
    </source>
</reference>
<name>A0ABD3F3I5_9STRA</name>
<evidence type="ECO:0000256" key="1">
    <source>
        <dbReference type="SAM" id="MobiDB-lite"/>
    </source>
</evidence>
<comment type="caution">
    <text evidence="2">The sequence shown here is derived from an EMBL/GenBank/DDBJ whole genome shotgun (WGS) entry which is preliminary data.</text>
</comment>
<evidence type="ECO:0000313" key="3">
    <source>
        <dbReference type="Proteomes" id="UP001632037"/>
    </source>
</evidence>
<protein>
    <submittedName>
        <fullName evidence="2">Uncharacterized protein</fullName>
    </submittedName>
</protein>